<evidence type="ECO:0000313" key="3">
    <source>
        <dbReference type="Proteomes" id="UP000501690"/>
    </source>
</evidence>
<dbReference type="AlphaFoldDB" id="A0A4D6KTW5"/>
<sequence length="127" mass="14450">MYGMVGIIVWVWKCDCIGKQWRETRVLAQAGLPRPGEICRIRQIHTQSLAQAESSRLSEASRLGERGSPKRERVRTLARRCSFQPRQGTLFLSEETTRSARRGSPKREFTFQQPSLLVVLPKRGPAA</sequence>
<evidence type="ECO:0000256" key="1">
    <source>
        <dbReference type="SAM" id="MobiDB-lite"/>
    </source>
</evidence>
<name>A0A4D6KTW5_VIGUN</name>
<proteinExistence type="predicted"/>
<organism evidence="2 3">
    <name type="scientific">Vigna unguiculata</name>
    <name type="common">Cowpea</name>
    <dbReference type="NCBI Taxonomy" id="3917"/>
    <lineage>
        <taxon>Eukaryota</taxon>
        <taxon>Viridiplantae</taxon>
        <taxon>Streptophyta</taxon>
        <taxon>Embryophyta</taxon>
        <taxon>Tracheophyta</taxon>
        <taxon>Spermatophyta</taxon>
        <taxon>Magnoliopsida</taxon>
        <taxon>eudicotyledons</taxon>
        <taxon>Gunneridae</taxon>
        <taxon>Pentapetalae</taxon>
        <taxon>rosids</taxon>
        <taxon>fabids</taxon>
        <taxon>Fabales</taxon>
        <taxon>Fabaceae</taxon>
        <taxon>Papilionoideae</taxon>
        <taxon>50 kb inversion clade</taxon>
        <taxon>NPAAA clade</taxon>
        <taxon>indigoferoid/millettioid clade</taxon>
        <taxon>Phaseoleae</taxon>
        <taxon>Vigna</taxon>
    </lineage>
</organism>
<dbReference type="Proteomes" id="UP000501690">
    <property type="component" value="Linkage Group LG1"/>
</dbReference>
<dbReference type="EMBL" id="CP039345">
    <property type="protein sequence ID" value="QCD78649.1"/>
    <property type="molecule type" value="Genomic_DNA"/>
</dbReference>
<protein>
    <submittedName>
        <fullName evidence="2">Uncharacterized protein</fullName>
    </submittedName>
</protein>
<reference evidence="2 3" key="1">
    <citation type="submission" date="2019-04" db="EMBL/GenBank/DDBJ databases">
        <title>An improved genome assembly and genetic linkage map for asparagus bean, Vigna unguiculata ssp. sesquipedialis.</title>
        <authorList>
            <person name="Xia Q."/>
            <person name="Zhang R."/>
            <person name="Dong Y."/>
        </authorList>
    </citation>
    <scope>NUCLEOTIDE SEQUENCE [LARGE SCALE GENOMIC DNA]</scope>
    <source>
        <tissue evidence="2">Leaf</tissue>
    </source>
</reference>
<accession>A0A4D6KTW5</accession>
<keyword evidence="3" id="KW-1185">Reference proteome</keyword>
<evidence type="ECO:0000313" key="2">
    <source>
        <dbReference type="EMBL" id="QCD78649.1"/>
    </source>
</evidence>
<feature type="compositionally biased region" description="Basic and acidic residues" evidence="1">
    <location>
        <begin position="62"/>
        <end position="75"/>
    </location>
</feature>
<gene>
    <name evidence="2" type="ORF">DEO72_LG1g2285</name>
</gene>
<feature type="region of interest" description="Disordered" evidence="1">
    <location>
        <begin position="51"/>
        <end position="77"/>
    </location>
</feature>